<comment type="caution">
    <text evidence="2">The sequence shown here is derived from an EMBL/GenBank/DDBJ whole genome shotgun (WGS) entry which is preliminary data.</text>
</comment>
<dbReference type="EMBL" id="VSSQ01045670">
    <property type="protein sequence ID" value="MPM99581.1"/>
    <property type="molecule type" value="Genomic_DNA"/>
</dbReference>
<keyword evidence="1" id="KW-0472">Membrane</keyword>
<gene>
    <name evidence="2" type="ORF">SDC9_146773</name>
</gene>
<sequence>MAVFTVYVSVIWQGNVDQTMLSRGAFGWLVAGKENAASTMANLAPKNINNILISLLNGLLLIKTFSCFPTFQDKDFVQSLDSVWAWVRARLVLGVMIFLIPAIFCFVGWIHSPDSMYKASTAIKVEGELFGDTELAQAFTATRGTFDKITVAVGTYGGRSKSELIVRVKDVDSGEIIAEKRENTAKMNDNAYFEVDFKDFYIVVGKQYAIVFTAPDAKSGNAIAIYHDDGEKTTGSEYAMVNGKQQKYNLCVNIFGRN</sequence>
<feature type="transmembrane region" description="Helical" evidence="1">
    <location>
        <begin position="91"/>
        <end position="110"/>
    </location>
</feature>
<reference evidence="2" key="1">
    <citation type="submission" date="2019-08" db="EMBL/GenBank/DDBJ databases">
        <authorList>
            <person name="Kucharzyk K."/>
            <person name="Murdoch R.W."/>
            <person name="Higgins S."/>
            <person name="Loffler F."/>
        </authorList>
    </citation>
    <scope>NUCLEOTIDE SEQUENCE</scope>
</reference>
<name>A0A645EE76_9ZZZZ</name>
<protein>
    <submittedName>
        <fullName evidence="2">Uncharacterized protein</fullName>
    </submittedName>
</protein>
<dbReference type="AlphaFoldDB" id="A0A645EE76"/>
<organism evidence="2">
    <name type="scientific">bioreactor metagenome</name>
    <dbReference type="NCBI Taxonomy" id="1076179"/>
    <lineage>
        <taxon>unclassified sequences</taxon>
        <taxon>metagenomes</taxon>
        <taxon>ecological metagenomes</taxon>
    </lineage>
</organism>
<evidence type="ECO:0000313" key="2">
    <source>
        <dbReference type="EMBL" id="MPM99581.1"/>
    </source>
</evidence>
<keyword evidence="1" id="KW-1133">Transmembrane helix</keyword>
<proteinExistence type="predicted"/>
<keyword evidence="1" id="KW-0812">Transmembrane</keyword>
<evidence type="ECO:0000256" key="1">
    <source>
        <dbReference type="SAM" id="Phobius"/>
    </source>
</evidence>
<feature type="transmembrane region" description="Helical" evidence="1">
    <location>
        <begin position="50"/>
        <end position="71"/>
    </location>
</feature>
<accession>A0A645EE76</accession>